<dbReference type="InterPro" id="IPR032875">
    <property type="entry name" value="Succ_CoA_lig_flav_dom"/>
</dbReference>
<dbReference type="InterPro" id="IPR003781">
    <property type="entry name" value="CoA-bd"/>
</dbReference>
<dbReference type="Gene3D" id="3.30.470.20">
    <property type="entry name" value="ATP-grasp fold, B domain"/>
    <property type="match status" value="1"/>
</dbReference>
<dbReference type="SUPFAM" id="SSF52210">
    <property type="entry name" value="Succinyl-CoA synthetase domains"/>
    <property type="match status" value="2"/>
</dbReference>
<dbReference type="Gene3D" id="3.40.630.30">
    <property type="match status" value="1"/>
</dbReference>
<dbReference type="CDD" id="cd04301">
    <property type="entry name" value="NAT_SF"/>
    <property type="match status" value="1"/>
</dbReference>
<organism evidence="5 6">
    <name type="scientific">Myceligenerans indicum</name>
    <dbReference type="NCBI Taxonomy" id="2593663"/>
    <lineage>
        <taxon>Bacteria</taxon>
        <taxon>Bacillati</taxon>
        <taxon>Actinomycetota</taxon>
        <taxon>Actinomycetes</taxon>
        <taxon>Micrococcales</taxon>
        <taxon>Promicromonosporaceae</taxon>
        <taxon>Myceligenerans</taxon>
    </lineage>
</organism>
<dbReference type="Gene3D" id="3.40.50.720">
    <property type="entry name" value="NAD(P)-binding Rossmann-like Domain"/>
    <property type="match status" value="1"/>
</dbReference>
<dbReference type="Pfam" id="PF13549">
    <property type="entry name" value="ATP-grasp_5"/>
    <property type="match status" value="1"/>
</dbReference>
<sequence length="1008" mass="104757">MARHDVRYPVEWEADVVLRDGTTTHLRPIRPDDADALQRFHMAQSERSVYYRFFAALNRIPERMLRQFVTVDHVDRTALVAVRPASGSRADGAPEGAGEEILGVARFDVVPGPGPRTAEVAFNIADTMQGRGLGSVLLEHVADAARERGIHRFVAEVLPQNRAMLGVFREAGYAIEQHLDDGFVHVGIDLDPTDRSREVMADREHRAESVSMAGLLGARRVLLVGPAPIGDDDGRADPPHSLEALQAARVVASHRAEPGDTELTVLGVAPETAGEDEPDVTSGPAVMPGPSGGRSGAPGPEVAAAPETDAAADARSTAPSFVTGWDDVGEIDLLLVAAPPDRAIEAVRRAAAHGARGVVVFSGGYAETGQAGLARQRELVRVAHSAGMRVVGPASYGLVTNGPGGRLRASLAEHPPPDGVVGLFCQSAPAAVTLARTVTGRGLGVSSLVSAGHRADVSGNDLMQYWQDDPATGVVCLYLETLGNPRKFSRIARRLAARKPVVVVVAGRSGHVVPPGHAVRTTRAPRRMLDEVLTQSGVIRAENTHQLMDVAQVAAHQPLPHGRRVGILAGSPTLLTLVSEACGAAGLDVGHAVALQPGASDRDVAHAVESLYAPEACDAVVVVDVPVVVPRSDGIARAVAAAAARTGRTTVASMLGLHGMPDVLRSGEVRVPAFSTPEDAVWALGAVVRYARWRKQDHGEPVRPEGVDRARARELVESVLDEGVSGGANGAGAGGAGNGGAGNGGAGENGPDGSGSGVSGIPGRAVPAGSGGSGTPVGAVPLDDVRAAELLACYGIRLWTARTVTSPDEAVAAAREVGWPVALKIATPVLRHRADLGGVKLDIAEESELRADAARMQAAAASLVPAVEPVLEIQAMAPPGVACVIRSREDDLFGPVVSFGLAGDATDLLDDVSHGVPPLTDVDVARMVRGVRTAPRLFGYQGTPASDVAALEDVLARVSVMADDLPELASLELYPVTVAERGASVLHATIRLHAATRRTDPLRRALPA</sequence>
<protein>
    <submittedName>
        <fullName evidence="5">GNAT family N-acetyltransferase</fullName>
    </submittedName>
</protein>
<dbReference type="Pfam" id="PF13607">
    <property type="entry name" value="Succ_CoA_lig"/>
    <property type="match status" value="1"/>
</dbReference>
<feature type="domain" description="ATP-grasp" evidence="3">
    <location>
        <begin position="788"/>
        <end position="994"/>
    </location>
</feature>
<feature type="compositionally biased region" description="Low complexity" evidence="2">
    <location>
        <begin position="297"/>
        <end position="309"/>
    </location>
</feature>
<dbReference type="SUPFAM" id="SSF55729">
    <property type="entry name" value="Acyl-CoA N-acyltransferases (Nat)"/>
    <property type="match status" value="1"/>
</dbReference>
<reference evidence="5 6" key="1">
    <citation type="journal article" date="2021" name="Arch. Microbiol.">
        <title>Myceligenerans indicum sp. nov., an actinobacterium isolated from mangrove sediment of Sundarbans, India.</title>
        <authorList>
            <person name="Asha K."/>
            <person name="Bhadury P."/>
        </authorList>
    </citation>
    <scope>NUCLEOTIDE SEQUENCE [LARGE SCALE GENOMIC DNA]</scope>
    <source>
        <strain evidence="5 6">I2</strain>
    </source>
</reference>
<dbReference type="Proteomes" id="UP000675409">
    <property type="component" value="Unassembled WGS sequence"/>
</dbReference>
<gene>
    <name evidence="5" type="ORF">HGK34_04985</name>
</gene>
<dbReference type="PANTHER" id="PTHR42793:SF1">
    <property type="entry name" value="PEPTIDYL-LYSINE N-ACETYLTRANSFERASE PATZ"/>
    <property type="match status" value="1"/>
</dbReference>
<dbReference type="Gene3D" id="3.30.1490.20">
    <property type="entry name" value="ATP-grasp fold, A domain"/>
    <property type="match status" value="1"/>
</dbReference>
<dbReference type="SUPFAM" id="SSF56059">
    <property type="entry name" value="Glutathione synthetase ATP-binding domain-like"/>
    <property type="match status" value="1"/>
</dbReference>
<dbReference type="InterPro" id="IPR036291">
    <property type="entry name" value="NAD(P)-bd_dom_sf"/>
</dbReference>
<dbReference type="InterPro" id="IPR016102">
    <property type="entry name" value="Succinyl-CoA_synth-like"/>
</dbReference>
<evidence type="ECO:0000256" key="2">
    <source>
        <dbReference type="SAM" id="MobiDB-lite"/>
    </source>
</evidence>
<dbReference type="SUPFAM" id="SSF51735">
    <property type="entry name" value="NAD(P)-binding Rossmann-fold domains"/>
    <property type="match status" value="1"/>
</dbReference>
<evidence type="ECO:0000313" key="6">
    <source>
        <dbReference type="Proteomes" id="UP000675409"/>
    </source>
</evidence>
<accession>A0ABS1LHD0</accession>
<dbReference type="InterPro" id="IPR013815">
    <property type="entry name" value="ATP_grasp_subdomain_1"/>
</dbReference>
<dbReference type="PROSITE" id="PS51186">
    <property type="entry name" value="GNAT"/>
    <property type="match status" value="1"/>
</dbReference>
<name>A0ABS1LHD0_9MICO</name>
<feature type="domain" description="N-acetyltransferase" evidence="4">
    <location>
        <begin position="24"/>
        <end position="195"/>
    </location>
</feature>
<keyword evidence="1" id="KW-0067">ATP-binding</keyword>
<dbReference type="PANTHER" id="PTHR42793">
    <property type="entry name" value="COA BINDING DOMAIN CONTAINING PROTEIN"/>
    <property type="match status" value="1"/>
</dbReference>
<keyword evidence="1" id="KW-0547">Nucleotide-binding</keyword>
<dbReference type="PROSITE" id="PS50975">
    <property type="entry name" value="ATP_GRASP"/>
    <property type="match status" value="1"/>
</dbReference>
<dbReference type="Pfam" id="PF00583">
    <property type="entry name" value="Acetyltransf_1"/>
    <property type="match status" value="1"/>
</dbReference>
<dbReference type="InterPro" id="IPR000182">
    <property type="entry name" value="GNAT_dom"/>
</dbReference>
<feature type="region of interest" description="Disordered" evidence="2">
    <location>
        <begin position="739"/>
        <end position="773"/>
    </location>
</feature>
<proteinExistence type="predicted"/>
<evidence type="ECO:0000256" key="1">
    <source>
        <dbReference type="PROSITE-ProRule" id="PRU00409"/>
    </source>
</evidence>
<evidence type="ECO:0000313" key="5">
    <source>
        <dbReference type="EMBL" id="MBL0885642.1"/>
    </source>
</evidence>
<evidence type="ECO:0000259" key="3">
    <source>
        <dbReference type="PROSITE" id="PS50975"/>
    </source>
</evidence>
<dbReference type="Gene3D" id="3.40.50.261">
    <property type="entry name" value="Succinyl-CoA synthetase domains"/>
    <property type="match status" value="2"/>
</dbReference>
<keyword evidence="6" id="KW-1185">Reference proteome</keyword>
<evidence type="ECO:0000259" key="4">
    <source>
        <dbReference type="PROSITE" id="PS51186"/>
    </source>
</evidence>
<feature type="compositionally biased region" description="Gly residues" evidence="2">
    <location>
        <begin position="739"/>
        <end position="760"/>
    </location>
</feature>
<dbReference type="InterPro" id="IPR016181">
    <property type="entry name" value="Acyl_CoA_acyltransferase"/>
</dbReference>
<dbReference type="Pfam" id="PF13380">
    <property type="entry name" value="CoA_binding_2"/>
    <property type="match status" value="1"/>
</dbReference>
<comment type="caution">
    <text evidence="5">The sequence shown here is derived from an EMBL/GenBank/DDBJ whole genome shotgun (WGS) entry which is preliminary data.</text>
</comment>
<dbReference type="EMBL" id="JABBYC010000005">
    <property type="protein sequence ID" value="MBL0885642.1"/>
    <property type="molecule type" value="Genomic_DNA"/>
</dbReference>
<dbReference type="InterPro" id="IPR011761">
    <property type="entry name" value="ATP-grasp"/>
</dbReference>
<feature type="region of interest" description="Disordered" evidence="2">
    <location>
        <begin position="271"/>
        <end position="309"/>
    </location>
</feature>